<protein>
    <recommendedName>
        <fullName evidence="4">Rho GTPase-activating protein 20</fullName>
    </recommendedName>
    <alternativeName>
        <fullName evidence="5">Rho-type GTPase-activating protein 20</fullName>
    </alternativeName>
</protein>
<dbReference type="SUPFAM" id="SSF50729">
    <property type="entry name" value="PH domain-like"/>
    <property type="match status" value="1"/>
</dbReference>
<dbReference type="InterPro" id="IPR047887">
    <property type="entry name" value="ARHGAP20_PH"/>
</dbReference>
<dbReference type="PANTHER" id="PTHR23179">
    <property type="entry name" value="T-CELL ACTIVATION RHO GTPASE ACTIVATING PROTEIN-RELATED"/>
    <property type="match status" value="1"/>
</dbReference>
<dbReference type="PANTHER" id="PTHR23179:SF28">
    <property type="entry name" value="RHO GTPASE-ACTIVATING PROTEIN 20"/>
    <property type="match status" value="1"/>
</dbReference>
<dbReference type="CTD" id="108708736"/>
<feature type="region of interest" description="Disordered" evidence="6">
    <location>
        <begin position="1195"/>
        <end position="1220"/>
    </location>
</feature>
<keyword evidence="9" id="KW-1185">Reference proteome</keyword>
<feature type="compositionally biased region" description="Polar residues" evidence="6">
    <location>
        <begin position="7"/>
        <end position="20"/>
    </location>
</feature>
<dbReference type="SUPFAM" id="SSF54236">
    <property type="entry name" value="Ubiquitin-like"/>
    <property type="match status" value="1"/>
</dbReference>
<dbReference type="OrthoDB" id="9994905at2759"/>
<dbReference type="FunFam" id="1.10.555.10:FF:000025">
    <property type="entry name" value="Rho GTPase-activating protein 20"/>
    <property type="match status" value="1"/>
</dbReference>
<feature type="compositionally biased region" description="Low complexity" evidence="6">
    <location>
        <begin position="835"/>
        <end position="861"/>
    </location>
</feature>
<dbReference type="InterPro" id="IPR001849">
    <property type="entry name" value="PH_domain"/>
</dbReference>
<dbReference type="PROSITE" id="PS50200">
    <property type="entry name" value="RA"/>
    <property type="match status" value="1"/>
</dbReference>
<accession>A0A8J1MA96</accession>
<dbReference type="CDD" id="cd17115">
    <property type="entry name" value="RA_RHG20"/>
    <property type="match status" value="1"/>
</dbReference>
<dbReference type="InterPro" id="IPR000198">
    <property type="entry name" value="RhoGAP_dom"/>
</dbReference>
<feature type="region of interest" description="Disordered" evidence="6">
    <location>
        <begin position="1"/>
        <end position="36"/>
    </location>
</feature>
<dbReference type="RefSeq" id="XP_041438624.1">
    <property type="nucleotide sequence ID" value="XM_041582690.1"/>
</dbReference>
<comment type="function">
    <text evidence="3">GTPase activator for the Rho-type GTPases by converting them to an inactive GDP-bound state.</text>
</comment>
<organism evidence="9 10">
    <name type="scientific">Xenopus laevis</name>
    <name type="common">African clawed frog</name>
    <dbReference type="NCBI Taxonomy" id="8355"/>
    <lineage>
        <taxon>Eukaryota</taxon>
        <taxon>Metazoa</taxon>
        <taxon>Chordata</taxon>
        <taxon>Craniata</taxon>
        <taxon>Vertebrata</taxon>
        <taxon>Euteleostomi</taxon>
        <taxon>Amphibia</taxon>
        <taxon>Batrachia</taxon>
        <taxon>Anura</taxon>
        <taxon>Pipoidea</taxon>
        <taxon>Pipidae</taxon>
        <taxon>Xenopodinae</taxon>
        <taxon>Xenopus</taxon>
        <taxon>Xenopus</taxon>
    </lineage>
</organism>
<gene>
    <name evidence="10" type="primary">arhgap20.L</name>
</gene>
<dbReference type="InterPro" id="IPR047888">
    <property type="entry name" value="ARHGAP20_RA"/>
</dbReference>
<dbReference type="InterPro" id="IPR008936">
    <property type="entry name" value="Rho_GTPase_activation_prot"/>
</dbReference>
<dbReference type="PROSITE" id="PS50238">
    <property type="entry name" value="RHOGAP"/>
    <property type="match status" value="1"/>
</dbReference>
<dbReference type="SUPFAM" id="SSF48350">
    <property type="entry name" value="GTPase activation domain, GAP"/>
    <property type="match status" value="1"/>
</dbReference>
<evidence type="ECO:0000256" key="6">
    <source>
        <dbReference type="SAM" id="MobiDB-lite"/>
    </source>
</evidence>
<dbReference type="GO" id="GO:0035023">
    <property type="term" value="P:regulation of Rho protein signal transduction"/>
    <property type="evidence" value="ECO:0007669"/>
    <property type="project" value="InterPro"/>
</dbReference>
<reference evidence="10" key="1">
    <citation type="submission" date="2025-08" db="UniProtKB">
        <authorList>
            <consortium name="RefSeq"/>
        </authorList>
    </citation>
    <scope>IDENTIFICATION</scope>
    <source>
        <strain evidence="10">J_2021</strain>
        <tissue evidence="10">Erythrocytes</tissue>
    </source>
</reference>
<feature type="domain" description="Ras-associating" evidence="7">
    <location>
        <begin position="249"/>
        <end position="340"/>
    </location>
</feature>
<evidence type="ECO:0000256" key="3">
    <source>
        <dbReference type="ARBA" id="ARBA00055252"/>
    </source>
</evidence>
<feature type="compositionally biased region" description="Low complexity" evidence="6">
    <location>
        <begin position="719"/>
        <end position="733"/>
    </location>
</feature>
<evidence type="ECO:0000256" key="5">
    <source>
        <dbReference type="ARBA" id="ARBA00083374"/>
    </source>
</evidence>
<dbReference type="CDD" id="cd04402">
    <property type="entry name" value="RhoGAP_ARHGAP20"/>
    <property type="match status" value="1"/>
</dbReference>
<evidence type="ECO:0000313" key="10">
    <source>
        <dbReference type="RefSeq" id="XP_041438624.1"/>
    </source>
</evidence>
<dbReference type="GO" id="GO:0005096">
    <property type="term" value="F:GTPase activator activity"/>
    <property type="evidence" value="ECO:0000318"/>
    <property type="project" value="GO_Central"/>
</dbReference>
<dbReference type="SMART" id="SM00233">
    <property type="entry name" value="PH"/>
    <property type="match status" value="1"/>
</dbReference>
<dbReference type="Pfam" id="PF22286">
    <property type="entry name" value="RHG20_PH"/>
    <property type="match status" value="1"/>
</dbReference>
<dbReference type="FunFam" id="2.30.29.30:FF:000217">
    <property type="entry name" value="Rho GTPase activating protein 20"/>
    <property type="match status" value="1"/>
</dbReference>
<feature type="region of interest" description="Disordered" evidence="6">
    <location>
        <begin position="710"/>
        <end position="735"/>
    </location>
</feature>
<evidence type="ECO:0000259" key="7">
    <source>
        <dbReference type="PROSITE" id="PS50200"/>
    </source>
</evidence>
<evidence type="ECO:0000256" key="4">
    <source>
        <dbReference type="ARBA" id="ARBA00070254"/>
    </source>
</evidence>
<dbReference type="Pfam" id="PF00620">
    <property type="entry name" value="RhoGAP"/>
    <property type="match status" value="1"/>
</dbReference>
<dbReference type="Gene3D" id="2.30.29.30">
    <property type="entry name" value="Pleckstrin-homology domain (PH domain)/Phosphotyrosine-binding domain (PTB)"/>
    <property type="match status" value="1"/>
</dbReference>
<keyword evidence="2" id="KW-0597">Phosphoprotein</keyword>
<feature type="domain" description="Rho-GAP" evidence="8">
    <location>
        <begin position="420"/>
        <end position="606"/>
    </location>
</feature>
<evidence type="ECO:0000256" key="2">
    <source>
        <dbReference type="ARBA" id="ARBA00022553"/>
    </source>
</evidence>
<evidence type="ECO:0000256" key="1">
    <source>
        <dbReference type="ARBA" id="ARBA00022468"/>
    </source>
</evidence>
<sequence>MEAMSPKQDNVGQTRSSSLTGEPHISAEADNKKKKRHTEIPAAVLHFHSSSKMKPVGFCRDLRTNVNNNSSTRLTRSGYGNRYIPLHSKMKSLAQRRQSAPSLVLSKALKSRTINKESNSSPVSPETCPLVQAFLCSTRLFVAHSRVQLKTGLQTQDRHLFLFTDIMIITKSKSPSNFKLKHHMRVSEMWMASCMEEVCEGSTCPERSFVIGWPVTNCVATFSTPEEKEKWFALLQRHIKEEKEGDRMKTIPLKIITKDLGNCAYSKVLTITNEDTVNDIIRMALLQFGVEGSDADYRLWVTSGKDDAPYPLIGHEYPFGIKMSHVRDTLPQIQGLKDTDCPLDLQGPLLMEHLPREMQCQFILKPCRLAPCHPLADPSQKPFKRKRSIINWSFWRGSNSQLDNIPTSPTSLAPGMLFGLSLATICPNDNFPKPIMDMLSVLCRNGPFTRGIFRRSANAKSCREMKERLDLGCEVNFDRESILVTACVFKDFLRNIPGSIFSSKLYEKWVSSLDYESQEDKIKAIKMLIETLPPINVHLLRYLFGVLCCIEQRSESNQMSAFNLAVCIAPSLLWPPTPSSPEIENEFTRKVALFVQFLIENCCMIFEEDISLLYASLSTKDESRDENSDICSFKLTDSSYDSLENELNDDADSPFSGLAKKCSPDNRSRDSVLTLSDCDLDHPDAEDAPTKHPLESQPFRVPIALHHNSVSREQSENESLCSSTSGYSSTTVSDALKEARRHRRCSEPAIGILVSRFSKLNESPHESATYKTSCDALLSYSADDYLKQHRDLQVEGQKLINRSLILGIDVSKSLKKKQTPEKKSTPNRLLPPPALRLNTCSQTSCSSLSSPGTSPSGSSLSSLDSAFSQFSDYSALTPNEVPSPLESTFRSCKKQGNITPDFLSSGSFSGFTLDEDVKQPYCEGGKDTELAQHKTPAGIHPSTWLKNGTSTVKNWTLRRKEKVTKLDVKNKADVTINHERLQAGTCKISEHSVLQEQITVPIEDLENQHLLALKTAGDNVKDTNVSVSLFCEGSSERRSASRHVLIDNVIIDKNGNGGHEVECSSFLMPSPVSINMEISALSPHTCYFAQESTLVPQSNRRKTTNNSNEEQALLLNLKGPTERVTHISAEELSSVKDEPTKSSIGSFRVASLKRNKVLPSNVDTGFKMANCDLEKNFCVSPKSTTTTASFAFQPDSHKHLRSTHESDQSSREWQAKQCSDPKFEDIDQRFFTEESYV</sequence>
<dbReference type="Gene3D" id="1.10.555.10">
    <property type="entry name" value="Rho GTPase activation protein"/>
    <property type="match status" value="1"/>
</dbReference>
<dbReference type="InterPro" id="IPR000159">
    <property type="entry name" value="RA_dom"/>
</dbReference>
<dbReference type="CDD" id="cd13319">
    <property type="entry name" value="PH_RARhoGAP"/>
    <property type="match status" value="1"/>
</dbReference>
<keyword evidence="1" id="KW-0343">GTPase activation</keyword>
<dbReference type="InterPro" id="IPR047886">
    <property type="entry name" value="ARHGAP20-like_RhoGAP"/>
</dbReference>
<feature type="region of interest" description="Disordered" evidence="6">
    <location>
        <begin position="815"/>
        <end position="861"/>
    </location>
</feature>
<dbReference type="GO" id="GO:0007165">
    <property type="term" value="P:signal transduction"/>
    <property type="evidence" value="ECO:0007669"/>
    <property type="project" value="InterPro"/>
</dbReference>
<dbReference type="Proteomes" id="UP000186698">
    <property type="component" value="Chromosome 2L"/>
</dbReference>
<proteinExistence type="predicted"/>
<dbReference type="Pfam" id="PF00788">
    <property type="entry name" value="RA"/>
    <property type="match status" value="1"/>
</dbReference>
<evidence type="ECO:0000313" key="9">
    <source>
        <dbReference type="Proteomes" id="UP000186698"/>
    </source>
</evidence>
<evidence type="ECO:0000259" key="8">
    <source>
        <dbReference type="PROSITE" id="PS50238"/>
    </source>
</evidence>
<dbReference type="Gene3D" id="3.10.20.90">
    <property type="entry name" value="Phosphatidylinositol 3-kinase Catalytic Subunit, Chain A, domain 1"/>
    <property type="match status" value="1"/>
</dbReference>
<name>A0A8J1MA96_XENLA</name>
<dbReference type="SMART" id="SM00324">
    <property type="entry name" value="RhoGAP"/>
    <property type="match status" value="1"/>
</dbReference>
<dbReference type="InterPro" id="IPR011993">
    <property type="entry name" value="PH-like_dom_sf"/>
</dbReference>
<dbReference type="GeneID" id="108708736"/>
<dbReference type="AlphaFoldDB" id="A0A8J1MA96"/>
<dbReference type="InterPro" id="IPR029071">
    <property type="entry name" value="Ubiquitin-like_domsf"/>
</dbReference>
<feature type="compositionally biased region" description="Basic and acidic residues" evidence="6">
    <location>
        <begin position="1202"/>
        <end position="1220"/>
    </location>
</feature>